<proteinExistence type="predicted"/>
<sequence>MKKILIITFVFIALFTFVAIAQDNIEKKKIEFLISSVQNLKGAKFIRNGAEHDCVEAAKHLRLKLEKAGNRVKTANDFIRLCASKSYITGTTYIIKFPDGKTITSEKYLREKLREYSSTGKN</sequence>
<dbReference type="EMBL" id="LNQE01000876">
    <property type="protein sequence ID" value="KUG23959.1"/>
    <property type="molecule type" value="Genomic_DNA"/>
</dbReference>
<gene>
    <name evidence="1" type="ORF">ASZ90_006257</name>
</gene>
<comment type="caution">
    <text evidence="1">The sequence shown here is derived from an EMBL/GenBank/DDBJ whole genome shotgun (WGS) entry which is preliminary data.</text>
</comment>
<name>A0A0W8FSV4_9ZZZZ</name>
<dbReference type="AlphaFoldDB" id="A0A0W8FSV4"/>
<accession>A0A0W8FSV4</accession>
<dbReference type="InterPro" id="IPR035242">
    <property type="entry name" value="DUF5329"/>
</dbReference>
<dbReference type="Pfam" id="PF17263">
    <property type="entry name" value="DUF5329"/>
    <property type="match status" value="1"/>
</dbReference>
<protein>
    <submittedName>
        <fullName evidence="1">Uncharacterized protein</fullName>
    </submittedName>
</protein>
<evidence type="ECO:0000313" key="1">
    <source>
        <dbReference type="EMBL" id="KUG23959.1"/>
    </source>
</evidence>
<reference evidence="1" key="1">
    <citation type="journal article" date="2015" name="Proc. Natl. Acad. Sci. U.S.A.">
        <title>Networks of energetic and metabolic interactions define dynamics in microbial communities.</title>
        <authorList>
            <person name="Embree M."/>
            <person name="Liu J.K."/>
            <person name="Al-Bassam M.M."/>
            <person name="Zengler K."/>
        </authorList>
    </citation>
    <scope>NUCLEOTIDE SEQUENCE</scope>
</reference>
<organism evidence="1">
    <name type="scientific">hydrocarbon metagenome</name>
    <dbReference type="NCBI Taxonomy" id="938273"/>
    <lineage>
        <taxon>unclassified sequences</taxon>
        <taxon>metagenomes</taxon>
        <taxon>ecological metagenomes</taxon>
    </lineage>
</organism>